<dbReference type="SUPFAM" id="SSF47413">
    <property type="entry name" value="lambda repressor-like DNA-binding domains"/>
    <property type="match status" value="1"/>
</dbReference>
<organism evidence="2 3">
    <name type="scientific">Metamycoplasma hyosynoviae</name>
    <dbReference type="NCBI Taxonomy" id="29559"/>
    <lineage>
        <taxon>Bacteria</taxon>
        <taxon>Bacillati</taxon>
        <taxon>Mycoplasmatota</taxon>
        <taxon>Mycoplasmoidales</taxon>
        <taxon>Metamycoplasmataceae</taxon>
        <taxon>Metamycoplasma</taxon>
    </lineage>
</organism>
<dbReference type="Proteomes" id="UP001059349">
    <property type="component" value="Chromosome"/>
</dbReference>
<evidence type="ECO:0000313" key="2">
    <source>
        <dbReference type="EMBL" id="UTO26120.1"/>
    </source>
</evidence>
<dbReference type="Pfam" id="PF01381">
    <property type="entry name" value="HTH_3"/>
    <property type="match status" value="1"/>
</dbReference>
<sequence length="77" mass="9081">MKYCDAIKCLRKKLLLSQTEFAEKMGVAFVTVNRWENGNNVPTFKYKRKLAPLFKENGIEVGEWKNIDSLKWKNEKI</sequence>
<evidence type="ECO:0000313" key="3">
    <source>
        <dbReference type="Proteomes" id="UP001059349"/>
    </source>
</evidence>
<dbReference type="SMART" id="SM00530">
    <property type="entry name" value="HTH_XRE"/>
    <property type="match status" value="1"/>
</dbReference>
<proteinExistence type="predicted"/>
<protein>
    <submittedName>
        <fullName evidence="2">Helix-turn-helix domain-containing protein</fullName>
    </submittedName>
</protein>
<name>A0A9Q9BWK6_9BACT</name>
<feature type="domain" description="HTH cro/C1-type" evidence="1">
    <location>
        <begin position="7"/>
        <end position="51"/>
    </location>
</feature>
<dbReference type="RefSeq" id="WP_036445072.1">
    <property type="nucleotide sequence ID" value="NZ_CP101127.1"/>
</dbReference>
<dbReference type="Gene3D" id="1.10.260.40">
    <property type="entry name" value="lambda repressor-like DNA-binding domains"/>
    <property type="match status" value="1"/>
</dbReference>
<dbReference type="GeneID" id="75105034"/>
<dbReference type="CDD" id="cd00093">
    <property type="entry name" value="HTH_XRE"/>
    <property type="match status" value="1"/>
</dbReference>
<dbReference type="InterPro" id="IPR001387">
    <property type="entry name" value="Cro/C1-type_HTH"/>
</dbReference>
<dbReference type="PROSITE" id="PS50943">
    <property type="entry name" value="HTH_CROC1"/>
    <property type="match status" value="1"/>
</dbReference>
<evidence type="ECO:0000259" key="1">
    <source>
        <dbReference type="PROSITE" id="PS50943"/>
    </source>
</evidence>
<dbReference type="GO" id="GO:0003677">
    <property type="term" value="F:DNA binding"/>
    <property type="evidence" value="ECO:0007669"/>
    <property type="project" value="InterPro"/>
</dbReference>
<gene>
    <name evidence="2" type="ORF">NMG93_00935</name>
</gene>
<dbReference type="AlphaFoldDB" id="A0A9Q9BWK6"/>
<dbReference type="InterPro" id="IPR010982">
    <property type="entry name" value="Lambda_DNA-bd_dom_sf"/>
</dbReference>
<dbReference type="EMBL" id="CP101127">
    <property type="protein sequence ID" value="UTO26120.1"/>
    <property type="molecule type" value="Genomic_DNA"/>
</dbReference>
<accession>A0A9Q9BWK6</accession>
<reference evidence="2" key="1">
    <citation type="submission" date="2022-07" db="EMBL/GenBank/DDBJ databases">
        <title>Complete genome of Mycoplasma hyosynoviae B1.</title>
        <authorList>
            <person name="Spergser J."/>
        </authorList>
    </citation>
    <scope>NUCLEOTIDE SEQUENCE</scope>
    <source>
        <strain evidence="2">B1</strain>
    </source>
</reference>